<evidence type="ECO:0000256" key="6">
    <source>
        <dbReference type="ARBA" id="ARBA00023065"/>
    </source>
</evidence>
<sequence length="436" mass="48790">EPEDKASDPNWAALLRRDTAPLAEDKGDAAALTSALHALDKYAPVKSGLFIKRVAVSEEEFFRPETKRTALETAQRINDATRDIAHIYSASNKLSAALASLKPWESLDLPLDQEHTATTELVLGTVPASTDPGILRTTAQGASPRTELLPVSQDTEQQYFLLIVWKDDADDVIAALRPLSFGVTKFKDMTGTARENISRLQAQLDELDVQRQQHEQTIIAQVSQRRTMQFMLDRVNQEVHRVAVAERFLTDGRIFFAEGWIPADRVNDFAVLSKHFTCAWETAEPTDEDQVPTLLKNPKWMNGINMVTEMYSLPAYKGIDPNPLMFLWYVFFFGFMFADVAYGLIIFFVSLVITKKFHPKKTMGQMFQLGMWLGASTTICGVFVGGFFGNLLEIIYSTFLPNSVMPGWMQAFCSGILFNPVNDPMTVLILAIVIGC</sequence>
<name>A0AA43RK25_9ACTN</name>
<reference evidence="9" key="1">
    <citation type="submission" date="2023-07" db="EMBL/GenBank/DDBJ databases">
        <title>Between Cages and Wild: Unraveling the Impact of Captivity on Animal Microbiomes and Antimicrobial Resistance.</title>
        <authorList>
            <person name="Schmartz G.P."/>
            <person name="Rehner J."/>
            <person name="Schuff M.J."/>
            <person name="Becker S.L."/>
            <person name="Kravczyk M."/>
            <person name="Gurevich A."/>
            <person name="Francke R."/>
            <person name="Mueller R."/>
            <person name="Keller V."/>
            <person name="Keller A."/>
        </authorList>
    </citation>
    <scope>NUCLEOTIDE SEQUENCE</scope>
    <source>
        <strain evidence="9">S12M_St_49</strain>
    </source>
</reference>
<keyword evidence="3" id="KW-0813">Transport</keyword>
<evidence type="ECO:0000313" key="9">
    <source>
        <dbReference type="EMBL" id="MDO4842884.1"/>
    </source>
</evidence>
<feature type="transmembrane region" description="Helical" evidence="8">
    <location>
        <begin position="326"/>
        <end position="354"/>
    </location>
</feature>
<evidence type="ECO:0000256" key="7">
    <source>
        <dbReference type="ARBA" id="ARBA00023136"/>
    </source>
</evidence>
<keyword evidence="7 8" id="KW-0472">Membrane</keyword>
<dbReference type="GO" id="GO:0007035">
    <property type="term" value="P:vacuolar acidification"/>
    <property type="evidence" value="ECO:0007669"/>
    <property type="project" value="TreeGrafter"/>
</dbReference>
<keyword evidence="5 8" id="KW-1133">Transmembrane helix</keyword>
<dbReference type="GO" id="GO:0016471">
    <property type="term" value="C:vacuolar proton-transporting V-type ATPase complex"/>
    <property type="evidence" value="ECO:0007669"/>
    <property type="project" value="TreeGrafter"/>
</dbReference>
<evidence type="ECO:0000256" key="2">
    <source>
        <dbReference type="ARBA" id="ARBA00009904"/>
    </source>
</evidence>
<evidence type="ECO:0000256" key="3">
    <source>
        <dbReference type="ARBA" id="ARBA00022448"/>
    </source>
</evidence>
<dbReference type="InterPro" id="IPR002490">
    <property type="entry name" value="V-ATPase_116kDa_su"/>
</dbReference>
<evidence type="ECO:0000256" key="8">
    <source>
        <dbReference type="SAM" id="Phobius"/>
    </source>
</evidence>
<dbReference type="PANTHER" id="PTHR11629">
    <property type="entry name" value="VACUOLAR PROTON ATPASES"/>
    <property type="match status" value="1"/>
</dbReference>
<dbReference type="GO" id="GO:0033179">
    <property type="term" value="C:proton-transporting V-type ATPase, V0 domain"/>
    <property type="evidence" value="ECO:0007669"/>
    <property type="project" value="InterPro"/>
</dbReference>
<keyword evidence="6" id="KW-0406">Ion transport</keyword>
<keyword evidence="10" id="KW-1185">Reference proteome</keyword>
<dbReference type="Proteomes" id="UP001168575">
    <property type="component" value="Unassembled WGS sequence"/>
</dbReference>
<comment type="similarity">
    <text evidence="2">Belongs to the V-ATPase 116 kDa subunit family.</text>
</comment>
<evidence type="ECO:0000313" key="10">
    <source>
        <dbReference type="Proteomes" id="UP001168575"/>
    </source>
</evidence>
<dbReference type="GO" id="GO:0051117">
    <property type="term" value="F:ATPase binding"/>
    <property type="evidence" value="ECO:0007669"/>
    <property type="project" value="TreeGrafter"/>
</dbReference>
<protein>
    <submittedName>
        <fullName evidence="9">V-type ATPase 116kDa subunit family protein</fullName>
    </submittedName>
</protein>
<accession>A0AA43RK25</accession>
<dbReference type="AlphaFoldDB" id="A0AA43RK25"/>
<gene>
    <name evidence="9" type="ORF">Q3982_09435</name>
</gene>
<dbReference type="GO" id="GO:0046961">
    <property type="term" value="F:proton-transporting ATPase activity, rotational mechanism"/>
    <property type="evidence" value="ECO:0007669"/>
    <property type="project" value="InterPro"/>
</dbReference>
<comment type="subcellular location">
    <subcellularLocation>
        <location evidence="1">Membrane</location>
        <topology evidence="1">Multi-pass membrane protein</topology>
    </subcellularLocation>
</comment>
<keyword evidence="4 8" id="KW-0812">Transmembrane</keyword>
<organism evidence="9 10">
    <name type="scientific">Phoenicibacter congonensis</name>
    <dbReference type="NCBI Taxonomy" id="1944646"/>
    <lineage>
        <taxon>Bacteria</taxon>
        <taxon>Bacillati</taxon>
        <taxon>Actinomycetota</taxon>
        <taxon>Coriobacteriia</taxon>
        <taxon>Eggerthellales</taxon>
        <taxon>Eggerthellaceae</taxon>
        <taxon>Phoenicibacter</taxon>
    </lineage>
</organism>
<evidence type="ECO:0000256" key="1">
    <source>
        <dbReference type="ARBA" id="ARBA00004141"/>
    </source>
</evidence>
<feature type="transmembrane region" description="Helical" evidence="8">
    <location>
        <begin position="408"/>
        <end position="434"/>
    </location>
</feature>
<feature type="non-terminal residue" evidence="9">
    <location>
        <position position="436"/>
    </location>
</feature>
<dbReference type="EMBL" id="JAUMVS010000355">
    <property type="protein sequence ID" value="MDO4842884.1"/>
    <property type="molecule type" value="Genomic_DNA"/>
</dbReference>
<feature type="non-terminal residue" evidence="9">
    <location>
        <position position="1"/>
    </location>
</feature>
<dbReference type="Pfam" id="PF01496">
    <property type="entry name" value="V_ATPase_I"/>
    <property type="match status" value="1"/>
</dbReference>
<dbReference type="PANTHER" id="PTHR11629:SF63">
    <property type="entry name" value="V-TYPE PROTON ATPASE SUBUNIT A"/>
    <property type="match status" value="1"/>
</dbReference>
<proteinExistence type="inferred from homology"/>
<feature type="transmembrane region" description="Helical" evidence="8">
    <location>
        <begin position="366"/>
        <end position="388"/>
    </location>
</feature>
<evidence type="ECO:0000256" key="4">
    <source>
        <dbReference type="ARBA" id="ARBA00022692"/>
    </source>
</evidence>
<comment type="caution">
    <text evidence="9">The sequence shown here is derived from an EMBL/GenBank/DDBJ whole genome shotgun (WGS) entry which is preliminary data.</text>
</comment>
<evidence type="ECO:0000256" key="5">
    <source>
        <dbReference type="ARBA" id="ARBA00022989"/>
    </source>
</evidence>